<organism evidence="1 2">
    <name type="scientific">Racocetra fulgida</name>
    <dbReference type="NCBI Taxonomy" id="60492"/>
    <lineage>
        <taxon>Eukaryota</taxon>
        <taxon>Fungi</taxon>
        <taxon>Fungi incertae sedis</taxon>
        <taxon>Mucoromycota</taxon>
        <taxon>Glomeromycotina</taxon>
        <taxon>Glomeromycetes</taxon>
        <taxon>Diversisporales</taxon>
        <taxon>Gigasporaceae</taxon>
        <taxon>Racocetra</taxon>
    </lineage>
</organism>
<dbReference type="AlphaFoldDB" id="A0A9N9CVT2"/>
<proteinExistence type="predicted"/>
<dbReference type="OrthoDB" id="2430711at2759"/>
<gene>
    <name evidence="1" type="ORF">RFULGI_LOCUS7086</name>
</gene>
<name>A0A9N9CVT2_9GLOM</name>
<dbReference type="EMBL" id="CAJVPZ010009867">
    <property type="protein sequence ID" value="CAG8613823.1"/>
    <property type="molecule type" value="Genomic_DNA"/>
</dbReference>
<keyword evidence="2" id="KW-1185">Reference proteome</keyword>
<reference evidence="1" key="1">
    <citation type="submission" date="2021-06" db="EMBL/GenBank/DDBJ databases">
        <authorList>
            <person name="Kallberg Y."/>
            <person name="Tangrot J."/>
            <person name="Rosling A."/>
        </authorList>
    </citation>
    <scope>NUCLEOTIDE SEQUENCE</scope>
    <source>
        <strain evidence="1">IN212</strain>
    </source>
</reference>
<comment type="caution">
    <text evidence="1">The sequence shown here is derived from an EMBL/GenBank/DDBJ whole genome shotgun (WGS) entry which is preliminary data.</text>
</comment>
<evidence type="ECO:0000313" key="1">
    <source>
        <dbReference type="EMBL" id="CAG8613823.1"/>
    </source>
</evidence>
<evidence type="ECO:0000313" key="2">
    <source>
        <dbReference type="Proteomes" id="UP000789396"/>
    </source>
</evidence>
<protein>
    <submittedName>
        <fullName evidence="1">8163_t:CDS:1</fullName>
    </submittedName>
</protein>
<sequence length="88" mass="10339">MSTGFNNIYVCYDLGVARLQEILRQDVYKIENNNVNARQLDKQTGPKHQHRVTNDNEKKILEDLLKYDTFPEDKATEILKQLQEQSND</sequence>
<accession>A0A9N9CVT2</accession>
<dbReference type="Proteomes" id="UP000789396">
    <property type="component" value="Unassembled WGS sequence"/>
</dbReference>